<dbReference type="InterPro" id="IPR058922">
    <property type="entry name" value="WHD_DRP"/>
</dbReference>
<feature type="domain" description="Disease resistance R13L4/SHOC-2-like LRR" evidence="11">
    <location>
        <begin position="553"/>
        <end position="802"/>
    </location>
</feature>
<dbReference type="FunFam" id="1.10.10.10:FF:000322">
    <property type="entry name" value="Probable disease resistance protein At1g63360"/>
    <property type="match status" value="1"/>
</dbReference>
<feature type="domain" description="NB-ARC" evidence="8">
    <location>
        <begin position="167"/>
        <end position="338"/>
    </location>
</feature>
<gene>
    <name evidence="12" type="ORF">MTR67_044930</name>
</gene>
<dbReference type="Gene3D" id="1.10.10.10">
    <property type="entry name" value="Winged helix-like DNA-binding domain superfamily/Winged helix DNA-binding domain"/>
    <property type="match status" value="1"/>
</dbReference>
<keyword evidence="13" id="KW-1185">Reference proteome</keyword>
<dbReference type="Pfam" id="PF23598">
    <property type="entry name" value="LRR_14"/>
    <property type="match status" value="1"/>
</dbReference>
<dbReference type="SUPFAM" id="SSF52540">
    <property type="entry name" value="P-loop containing nucleoside triphosphate hydrolases"/>
    <property type="match status" value="1"/>
</dbReference>
<keyword evidence="2" id="KW-0433">Leucine-rich repeat</keyword>
<dbReference type="InterPro" id="IPR036388">
    <property type="entry name" value="WH-like_DNA-bd_sf"/>
</dbReference>
<keyword evidence="4" id="KW-0547">Nucleotide-binding</keyword>
<keyword evidence="5" id="KW-0611">Plant defense</keyword>
<feature type="domain" description="Disease resistance protein winged helix" evidence="10">
    <location>
        <begin position="425"/>
        <end position="497"/>
    </location>
</feature>
<dbReference type="Pfam" id="PF23559">
    <property type="entry name" value="WHD_DRP"/>
    <property type="match status" value="1"/>
</dbReference>
<reference evidence="12" key="1">
    <citation type="submission" date="2023-08" db="EMBL/GenBank/DDBJ databases">
        <title>A de novo genome assembly of Solanum verrucosum Schlechtendal, a Mexican diploid species geographically isolated from the other diploid A-genome species in potato relatives.</title>
        <authorList>
            <person name="Hosaka K."/>
        </authorList>
    </citation>
    <scope>NUCLEOTIDE SEQUENCE</scope>
    <source>
        <tissue evidence="12">Young leaves</tissue>
    </source>
</reference>
<dbReference type="EMBL" id="CP133621">
    <property type="protein sequence ID" value="WMV51545.1"/>
    <property type="molecule type" value="Genomic_DNA"/>
</dbReference>
<protein>
    <recommendedName>
        <fullName evidence="14">Cc-nbs-lrr resistance protein</fullName>
    </recommendedName>
</protein>
<feature type="region of interest" description="Disordered" evidence="7">
    <location>
        <begin position="1346"/>
        <end position="1374"/>
    </location>
</feature>
<evidence type="ECO:0000256" key="1">
    <source>
        <dbReference type="ARBA" id="ARBA00008894"/>
    </source>
</evidence>
<dbReference type="Gene3D" id="3.80.10.10">
    <property type="entry name" value="Ribonuclease Inhibitor"/>
    <property type="match status" value="3"/>
</dbReference>
<feature type="compositionally biased region" description="Basic and acidic residues" evidence="7">
    <location>
        <begin position="1348"/>
        <end position="1361"/>
    </location>
</feature>
<dbReference type="GO" id="GO:0006952">
    <property type="term" value="P:defense response"/>
    <property type="evidence" value="ECO:0007669"/>
    <property type="project" value="UniProtKB-KW"/>
</dbReference>
<evidence type="ECO:0000256" key="3">
    <source>
        <dbReference type="ARBA" id="ARBA00022737"/>
    </source>
</evidence>
<keyword evidence="6" id="KW-0067">ATP-binding</keyword>
<dbReference type="GO" id="GO:0043531">
    <property type="term" value="F:ADP binding"/>
    <property type="evidence" value="ECO:0007669"/>
    <property type="project" value="InterPro"/>
</dbReference>
<dbReference type="InterPro" id="IPR038005">
    <property type="entry name" value="RX-like_CC"/>
</dbReference>
<dbReference type="CDD" id="cd14798">
    <property type="entry name" value="RX-CC_like"/>
    <property type="match status" value="1"/>
</dbReference>
<evidence type="ECO:0000256" key="2">
    <source>
        <dbReference type="ARBA" id="ARBA00022614"/>
    </source>
</evidence>
<evidence type="ECO:0000256" key="5">
    <source>
        <dbReference type="ARBA" id="ARBA00022821"/>
    </source>
</evidence>
<dbReference type="GO" id="GO:0005524">
    <property type="term" value="F:ATP binding"/>
    <property type="evidence" value="ECO:0007669"/>
    <property type="project" value="UniProtKB-KW"/>
</dbReference>
<dbReference type="Gene3D" id="3.40.50.300">
    <property type="entry name" value="P-loop containing nucleotide triphosphate hydrolases"/>
    <property type="match status" value="1"/>
</dbReference>
<evidence type="ECO:0000313" key="12">
    <source>
        <dbReference type="EMBL" id="WMV51545.1"/>
    </source>
</evidence>
<dbReference type="Proteomes" id="UP001234989">
    <property type="component" value="Chromosome 10"/>
</dbReference>
<comment type="similarity">
    <text evidence="1">Belongs to the disease resistance NB-LRR family.</text>
</comment>
<dbReference type="InterPro" id="IPR042197">
    <property type="entry name" value="Apaf_helical"/>
</dbReference>
<evidence type="ECO:0000256" key="6">
    <source>
        <dbReference type="ARBA" id="ARBA00022840"/>
    </source>
</evidence>
<evidence type="ECO:0000259" key="10">
    <source>
        <dbReference type="Pfam" id="PF23559"/>
    </source>
</evidence>
<dbReference type="PRINTS" id="PR00364">
    <property type="entry name" value="DISEASERSIST"/>
</dbReference>
<dbReference type="InterPro" id="IPR055414">
    <property type="entry name" value="LRR_R13L4/SHOC2-like"/>
</dbReference>
<dbReference type="PANTHER" id="PTHR36766:SF70">
    <property type="entry name" value="DISEASE RESISTANCE PROTEIN RGA4"/>
    <property type="match status" value="1"/>
</dbReference>
<dbReference type="Pfam" id="PF00931">
    <property type="entry name" value="NB-ARC"/>
    <property type="match status" value="1"/>
</dbReference>
<dbReference type="Gene3D" id="1.10.8.430">
    <property type="entry name" value="Helical domain of apoptotic protease-activating factors"/>
    <property type="match status" value="1"/>
</dbReference>
<organism evidence="12 13">
    <name type="scientific">Solanum verrucosum</name>
    <dbReference type="NCBI Taxonomy" id="315347"/>
    <lineage>
        <taxon>Eukaryota</taxon>
        <taxon>Viridiplantae</taxon>
        <taxon>Streptophyta</taxon>
        <taxon>Embryophyta</taxon>
        <taxon>Tracheophyta</taxon>
        <taxon>Spermatophyta</taxon>
        <taxon>Magnoliopsida</taxon>
        <taxon>eudicotyledons</taxon>
        <taxon>Gunneridae</taxon>
        <taxon>Pentapetalae</taxon>
        <taxon>asterids</taxon>
        <taxon>lamiids</taxon>
        <taxon>Solanales</taxon>
        <taxon>Solanaceae</taxon>
        <taxon>Solanoideae</taxon>
        <taxon>Solaneae</taxon>
        <taxon>Solanum</taxon>
    </lineage>
</organism>
<evidence type="ECO:0000259" key="11">
    <source>
        <dbReference type="Pfam" id="PF23598"/>
    </source>
</evidence>
<evidence type="ECO:0000259" key="8">
    <source>
        <dbReference type="Pfam" id="PF00931"/>
    </source>
</evidence>
<dbReference type="InterPro" id="IPR002182">
    <property type="entry name" value="NB-ARC"/>
</dbReference>
<dbReference type="SUPFAM" id="SSF52058">
    <property type="entry name" value="L domain-like"/>
    <property type="match status" value="2"/>
</dbReference>
<accession>A0AAF0ZW51</accession>
<proteinExistence type="inferred from homology"/>
<dbReference type="InterPro" id="IPR041118">
    <property type="entry name" value="Rx_N"/>
</dbReference>
<dbReference type="PANTHER" id="PTHR36766">
    <property type="entry name" value="PLANT BROAD-SPECTRUM MILDEW RESISTANCE PROTEIN RPW8"/>
    <property type="match status" value="1"/>
</dbReference>
<dbReference type="Gene3D" id="1.20.5.4130">
    <property type="match status" value="1"/>
</dbReference>
<evidence type="ECO:0000256" key="7">
    <source>
        <dbReference type="SAM" id="MobiDB-lite"/>
    </source>
</evidence>
<dbReference type="GO" id="GO:0051707">
    <property type="term" value="P:response to other organism"/>
    <property type="evidence" value="ECO:0007669"/>
    <property type="project" value="UniProtKB-ARBA"/>
</dbReference>
<keyword evidence="3" id="KW-0677">Repeat</keyword>
<evidence type="ECO:0000313" key="13">
    <source>
        <dbReference type="Proteomes" id="UP001234989"/>
    </source>
</evidence>
<dbReference type="InterPro" id="IPR032675">
    <property type="entry name" value="LRR_dom_sf"/>
</dbReference>
<sequence length="1374" mass="157447">MSDPVIGATVQVLLQKLLSLTIEELSSSSDCKKDLEMLTQNVSLIQAFIHDAERRQVDDQAVKLWLKRLEKAAENAENVFDEFRYESIKRQVKIQKNPMKKVSDFISHTTIKSKMSRKINNINEELRDINKLSKYLGLQSLMVPPRQILPIREIDSVVVALDVVGRENDVAEIKRKMLNIRDDVVLCTIPIVGMGGLGKTTMAKSIFNDEQIEKYFEKRVWLCLPEMSEMKSFLQLILESLTKRKTEVQSRDIIVKTLQEELAGRKYLLVLDDLWRVDSTLWVEFVDTLRGISTSRGNFILVTTRMEQVASTVETVGPHMLEKLAEDHCWSIFKQRAFVDGEIPEIVCMKNMIVEMCQGLPLAASVLGGLLRNKDKHGWQAILDGNPLVTGEDDNEENSVKKILKLSYDYLPSPYLKKCFAYFAMFPKDFEFDKGQLIQLWMAEGFLHPCQETTVMEDIGNKFFQLLLRNSLLQDVNLDEHNNITHYKMHDLVHDLAGDILKSKLYDPKGDGPEDLSQVRYFGWDSPSDQIVNKNEPGRLCTLFWRINISEDMLLSFKFLRVLNLSSSGIKELLAKIGKLIHLRYLDLSNTKIIALPNSICELYNLKTFRVDRCYPLPYEMGNMISLRHIYCHSRSQSQMPLNMGQLTCLQTLQYFNVGLEKGRRIEELGRLKNLRGELRINHLQLVRSREEARTAYLQEKSNIYKLSYVWFRDEPEGCETIDEHVLDGLQPHPNLKTLLVEDYLVTRFPSWFNEESLPNLVKLTLSGCKRCKEIPSLGQLKFLRHLKLIGLPELEFIGPTFYGVEVNDNGSCSKFQVFPSLKELLLENMRSLIEWKGVELIPTTSGVRMFPGLEKLRIFNCPLLKSTPNQFEILRELEIVEVDSEMPLLNLCSNLTSLVILSVYDVKELTCFPDEILRNNASLQHLSVADCREFHELPQSLYNLHFLKSLRINLCTNFSSFPVPTGENYLTSLQSLQLISCDGLTSLPSGMLEHCRSLESLKVFNCNNLVSFPLHVGEKPSLSYLNISKCPKLISVPTGGLRLTGLQNLEIGPFSEMVDFEAFQLIFDDIQSLHTSEVWGHLHWDSLPYQLMQLSDLIEIKIYGFGIKALPHRFGNLTSLERLMLMGCKRLQHLDFSDAMPKLRYLCLNDCPLLEAISDGLGNLVSLEELFLQKCKKLEHLPSRDAMRRLTKLRNLEIKGCPKLEESCTNWSGSNSQWSNISHIPKIEVMLERCCGISSQNPSAAITLGLVMYDKGTTTFVLLKNRIFCPVDSFMSIWGQIGTLWTLVLRWRLCLHKARKFKSYSKTKVESLGEKTVKEQDLQKVVKIRRKDLNPLLLDELAAEFQKTPDEELDEGKKDENDGDYESDGVGRA</sequence>
<dbReference type="InterPro" id="IPR027417">
    <property type="entry name" value="P-loop_NTPase"/>
</dbReference>
<evidence type="ECO:0000256" key="4">
    <source>
        <dbReference type="ARBA" id="ARBA00022741"/>
    </source>
</evidence>
<evidence type="ECO:0008006" key="14">
    <source>
        <dbReference type="Google" id="ProtNLM"/>
    </source>
</evidence>
<feature type="domain" description="Disease resistance N-terminal" evidence="9">
    <location>
        <begin position="10"/>
        <end position="96"/>
    </location>
</feature>
<dbReference type="Pfam" id="PF18052">
    <property type="entry name" value="Rx_N"/>
    <property type="match status" value="1"/>
</dbReference>
<evidence type="ECO:0000259" key="9">
    <source>
        <dbReference type="Pfam" id="PF18052"/>
    </source>
</evidence>
<name>A0AAF0ZW51_SOLVR</name>